<dbReference type="CDD" id="cd17365">
    <property type="entry name" value="MFS_PcaK_like"/>
    <property type="match status" value="1"/>
</dbReference>
<gene>
    <name evidence="7" type="ORF">FB547_11588</name>
</gene>
<dbReference type="Proteomes" id="UP000319722">
    <property type="component" value="Unassembled WGS sequence"/>
</dbReference>
<dbReference type="InterPro" id="IPR020846">
    <property type="entry name" value="MFS_dom"/>
</dbReference>
<dbReference type="SUPFAM" id="SSF103473">
    <property type="entry name" value="MFS general substrate transporter"/>
    <property type="match status" value="1"/>
</dbReference>
<dbReference type="Gene3D" id="1.20.1250.20">
    <property type="entry name" value="MFS general substrate transporter like domains"/>
    <property type="match status" value="1"/>
</dbReference>
<comment type="caution">
    <text evidence="7">The sequence shown here is derived from an EMBL/GenBank/DDBJ whole genome shotgun (WGS) entry which is preliminary data.</text>
</comment>
<feature type="transmembrane region" description="Helical" evidence="5">
    <location>
        <begin position="324"/>
        <end position="341"/>
    </location>
</feature>
<dbReference type="InterPro" id="IPR005829">
    <property type="entry name" value="Sugar_transporter_CS"/>
</dbReference>
<feature type="domain" description="Major facilitator superfamily (MFS) profile" evidence="6">
    <location>
        <begin position="25"/>
        <end position="439"/>
    </location>
</feature>
<evidence type="ECO:0000256" key="1">
    <source>
        <dbReference type="ARBA" id="ARBA00004141"/>
    </source>
</evidence>
<dbReference type="GO" id="GO:0046943">
    <property type="term" value="F:carboxylic acid transmembrane transporter activity"/>
    <property type="evidence" value="ECO:0007669"/>
    <property type="project" value="TreeGrafter"/>
</dbReference>
<reference evidence="7 8" key="1">
    <citation type="submission" date="2019-06" db="EMBL/GenBank/DDBJ databases">
        <title>Sorghum-associated microbial communities from plants grown in Nebraska, USA.</title>
        <authorList>
            <person name="Schachtman D."/>
        </authorList>
    </citation>
    <scope>NUCLEOTIDE SEQUENCE [LARGE SCALE GENOMIC DNA]</scope>
    <source>
        <strain evidence="7 8">T529</strain>
    </source>
</reference>
<evidence type="ECO:0000256" key="4">
    <source>
        <dbReference type="ARBA" id="ARBA00023136"/>
    </source>
</evidence>
<evidence type="ECO:0000256" key="2">
    <source>
        <dbReference type="ARBA" id="ARBA00022692"/>
    </source>
</evidence>
<feature type="transmembrane region" description="Helical" evidence="5">
    <location>
        <begin position="391"/>
        <end position="410"/>
    </location>
</feature>
<feature type="transmembrane region" description="Helical" evidence="5">
    <location>
        <begin position="90"/>
        <end position="110"/>
    </location>
</feature>
<dbReference type="EMBL" id="VIVL01000015">
    <property type="protein sequence ID" value="TWD75875.1"/>
    <property type="molecule type" value="Genomic_DNA"/>
</dbReference>
<feature type="transmembrane region" description="Helical" evidence="5">
    <location>
        <begin position="116"/>
        <end position="136"/>
    </location>
</feature>
<feature type="transmembrane region" description="Helical" evidence="5">
    <location>
        <begin position="177"/>
        <end position="199"/>
    </location>
</feature>
<keyword evidence="2 5" id="KW-0812">Transmembrane</keyword>
<dbReference type="OrthoDB" id="7066727at2"/>
<accession>A0A561BAC6</accession>
<name>A0A561BAC6_9BURK</name>
<evidence type="ECO:0000256" key="5">
    <source>
        <dbReference type="SAM" id="Phobius"/>
    </source>
</evidence>
<protein>
    <submittedName>
        <fullName evidence="7">AAHS family 4-hydroxybenzoate transporter-like MFS transporter</fullName>
    </submittedName>
</protein>
<sequence>MSENQKINVRSFIDERPVGRYQIFIIILVFLVVAFDGMDVAIMGFAAPEIIRTWGITKSQMGSILGAVFFGVAAGALIAGPIGDRYGRKLILTASVFWFGLLTLVSSQAADVNTLITLRILTGLGLGAALPNAVTLISEYAPMRKRSLIVTIVYSGFTGGAAVAGLIAAWLLPAFGWRAMIAIGGLLPIALAFVLAMWLPESVAFLTLKGKRLAAIPKILRKIDKGSSALSDATFWIPTPVDQSKGSVAILFTKAYAMGTFLLCLAYFMGVCATYVMVNWLPVIAKDAGFTLGQGVVITSLITLGGPIGSICIGAIMDRVRPHWVLVPTFLIAGAFLASLSVAPRNFGALCVLMFALGCFFHGSMTGLQALSAMSFPTAARSTGISWMHGFGRLGAIASGFIGATMMGWGWGLGQIFLALAVPMVVASCAVALLGMRNERTRIGRIEIGNSQALSLRT</sequence>
<dbReference type="InterPro" id="IPR011701">
    <property type="entry name" value="MFS"/>
</dbReference>
<evidence type="ECO:0000313" key="8">
    <source>
        <dbReference type="Proteomes" id="UP000319722"/>
    </source>
</evidence>
<organism evidence="7 8">
    <name type="scientific">Variovorax beijingensis</name>
    <dbReference type="NCBI Taxonomy" id="2496117"/>
    <lineage>
        <taxon>Bacteria</taxon>
        <taxon>Pseudomonadati</taxon>
        <taxon>Pseudomonadota</taxon>
        <taxon>Betaproteobacteria</taxon>
        <taxon>Burkholderiales</taxon>
        <taxon>Comamonadaceae</taxon>
        <taxon>Variovorax</taxon>
    </lineage>
</organism>
<dbReference type="PANTHER" id="PTHR23508:SF10">
    <property type="entry name" value="CARBOXYLIC ACID TRANSPORTER PROTEIN HOMOLOG"/>
    <property type="match status" value="1"/>
</dbReference>
<dbReference type="AlphaFoldDB" id="A0A561BAC6"/>
<feature type="transmembrane region" description="Helical" evidence="5">
    <location>
        <begin position="255"/>
        <end position="276"/>
    </location>
</feature>
<dbReference type="Pfam" id="PF07690">
    <property type="entry name" value="MFS_1"/>
    <property type="match status" value="1"/>
</dbReference>
<comment type="subcellular location">
    <subcellularLocation>
        <location evidence="1">Membrane</location>
        <topology evidence="1">Multi-pass membrane protein</topology>
    </subcellularLocation>
</comment>
<proteinExistence type="predicted"/>
<dbReference type="GO" id="GO:0005886">
    <property type="term" value="C:plasma membrane"/>
    <property type="evidence" value="ECO:0007669"/>
    <property type="project" value="TreeGrafter"/>
</dbReference>
<feature type="transmembrane region" description="Helical" evidence="5">
    <location>
        <begin position="416"/>
        <end position="436"/>
    </location>
</feature>
<feature type="transmembrane region" description="Helical" evidence="5">
    <location>
        <begin position="347"/>
        <end position="371"/>
    </location>
</feature>
<feature type="transmembrane region" description="Helical" evidence="5">
    <location>
        <begin position="296"/>
        <end position="317"/>
    </location>
</feature>
<evidence type="ECO:0000259" key="6">
    <source>
        <dbReference type="PROSITE" id="PS50850"/>
    </source>
</evidence>
<feature type="transmembrane region" description="Helical" evidence="5">
    <location>
        <begin position="21"/>
        <end position="47"/>
    </location>
</feature>
<evidence type="ECO:0000313" key="7">
    <source>
        <dbReference type="EMBL" id="TWD75875.1"/>
    </source>
</evidence>
<dbReference type="PROSITE" id="PS00217">
    <property type="entry name" value="SUGAR_TRANSPORT_2"/>
    <property type="match status" value="1"/>
</dbReference>
<dbReference type="InterPro" id="IPR036259">
    <property type="entry name" value="MFS_trans_sf"/>
</dbReference>
<evidence type="ECO:0000256" key="3">
    <source>
        <dbReference type="ARBA" id="ARBA00022989"/>
    </source>
</evidence>
<keyword evidence="3 5" id="KW-1133">Transmembrane helix</keyword>
<keyword evidence="4 5" id="KW-0472">Membrane</keyword>
<feature type="transmembrane region" description="Helical" evidence="5">
    <location>
        <begin position="148"/>
        <end position="171"/>
    </location>
</feature>
<dbReference type="PANTHER" id="PTHR23508">
    <property type="entry name" value="CARBOXYLIC ACID TRANSPORTER PROTEIN HOMOLOG"/>
    <property type="match status" value="1"/>
</dbReference>
<dbReference type="PROSITE" id="PS50850">
    <property type="entry name" value="MFS"/>
    <property type="match status" value="1"/>
</dbReference>
<dbReference type="RefSeq" id="WP_145747192.1">
    <property type="nucleotide sequence ID" value="NZ_VIVL01000015.1"/>
</dbReference>
<feature type="transmembrane region" description="Helical" evidence="5">
    <location>
        <begin position="59"/>
        <end position="78"/>
    </location>
</feature>